<dbReference type="SMART" id="SM00304">
    <property type="entry name" value="HAMP"/>
    <property type="match status" value="1"/>
</dbReference>
<keyword evidence="12" id="KW-1185">Reference proteome</keyword>
<evidence type="ECO:0000256" key="6">
    <source>
        <dbReference type="ARBA" id="ARBA00022777"/>
    </source>
</evidence>
<keyword evidence="8" id="KW-0472">Membrane</keyword>
<dbReference type="InterPro" id="IPR050736">
    <property type="entry name" value="Sensor_HK_Regulatory"/>
</dbReference>
<evidence type="ECO:0000256" key="3">
    <source>
        <dbReference type="ARBA" id="ARBA00012438"/>
    </source>
</evidence>
<dbReference type="SMART" id="SM00387">
    <property type="entry name" value="HATPase_c"/>
    <property type="match status" value="1"/>
</dbReference>
<evidence type="ECO:0000256" key="1">
    <source>
        <dbReference type="ARBA" id="ARBA00000085"/>
    </source>
</evidence>
<dbReference type="PANTHER" id="PTHR43711:SF1">
    <property type="entry name" value="HISTIDINE KINASE 1"/>
    <property type="match status" value="1"/>
</dbReference>
<dbReference type="InterPro" id="IPR003661">
    <property type="entry name" value="HisK_dim/P_dom"/>
</dbReference>
<dbReference type="InterPro" id="IPR003660">
    <property type="entry name" value="HAMP_dom"/>
</dbReference>
<evidence type="ECO:0000313" key="11">
    <source>
        <dbReference type="EMBL" id="MCJ2185949.1"/>
    </source>
</evidence>
<dbReference type="Gene3D" id="6.10.340.10">
    <property type="match status" value="1"/>
</dbReference>
<accession>A0ABT0BLP3</accession>
<dbReference type="InterPro" id="IPR036097">
    <property type="entry name" value="HisK_dim/P_sf"/>
</dbReference>
<comment type="subcellular location">
    <subcellularLocation>
        <location evidence="2">Membrane</location>
    </subcellularLocation>
</comment>
<dbReference type="PRINTS" id="PR00344">
    <property type="entry name" value="BCTRLSENSOR"/>
</dbReference>
<name>A0ABT0BLP3_9SPHN</name>
<sequence>MKHTVLLPQSNHALATPQGWPLAAGRHRRRLYRPSYRHKTRAAADRAGMRAVAVLGGVSAAFGMAVYWSGPFVLVQAGLLALVLAAGLVLLRLRSCVNAVTAAAARISDGDRSVRVPGSGLGRGLAREVDGLIRSFNGMAAALDASERERAQVAAGVSHELRTPLTILMGRLHAIRDGVIPGQPAETERLLHQVQHILHIVDDLDAMAHADSGRMAFEWEYVDLAEVIRPVIADLQPLLARHGLTIRAGYCGARVLGDRHRLRQVFTNILTNAAKHSPEGGRITVALDVRDGNAEISVTDEGPGIAPADLENVFKPFWRSAASRRRPGCTGSGIGLALTGKLMRAHGGHVEAANRPDRSGACFRVVLPLA</sequence>
<dbReference type="Pfam" id="PF02518">
    <property type="entry name" value="HATPase_c"/>
    <property type="match status" value="1"/>
</dbReference>
<dbReference type="InterPro" id="IPR005467">
    <property type="entry name" value="His_kinase_dom"/>
</dbReference>
<keyword evidence="4" id="KW-0597">Phosphoprotein</keyword>
<dbReference type="EMBL" id="JALHLG010000005">
    <property type="protein sequence ID" value="MCJ2185949.1"/>
    <property type="molecule type" value="Genomic_DNA"/>
</dbReference>
<dbReference type="SUPFAM" id="SSF55874">
    <property type="entry name" value="ATPase domain of HSP90 chaperone/DNA topoisomerase II/histidine kinase"/>
    <property type="match status" value="1"/>
</dbReference>
<keyword evidence="5" id="KW-0808">Transferase</keyword>
<keyword evidence="8" id="KW-0812">Transmembrane</keyword>
<dbReference type="SUPFAM" id="SSF47384">
    <property type="entry name" value="Homodimeric domain of signal transducing histidine kinase"/>
    <property type="match status" value="1"/>
</dbReference>
<dbReference type="GO" id="GO:0016301">
    <property type="term" value="F:kinase activity"/>
    <property type="evidence" value="ECO:0007669"/>
    <property type="project" value="UniProtKB-KW"/>
</dbReference>
<keyword evidence="8" id="KW-1133">Transmembrane helix</keyword>
<protein>
    <recommendedName>
        <fullName evidence="3">histidine kinase</fullName>
        <ecNumber evidence="3">2.7.13.3</ecNumber>
    </recommendedName>
</protein>
<evidence type="ECO:0000259" key="9">
    <source>
        <dbReference type="PROSITE" id="PS50109"/>
    </source>
</evidence>
<organism evidence="11 12">
    <name type="scientific">Novosphingobium beihaiensis</name>
    <dbReference type="NCBI Taxonomy" id="2930389"/>
    <lineage>
        <taxon>Bacteria</taxon>
        <taxon>Pseudomonadati</taxon>
        <taxon>Pseudomonadota</taxon>
        <taxon>Alphaproteobacteria</taxon>
        <taxon>Sphingomonadales</taxon>
        <taxon>Sphingomonadaceae</taxon>
        <taxon>Novosphingobium</taxon>
    </lineage>
</organism>
<comment type="caution">
    <text evidence="11">The sequence shown here is derived from an EMBL/GenBank/DDBJ whole genome shotgun (WGS) entry which is preliminary data.</text>
</comment>
<evidence type="ECO:0000313" key="12">
    <source>
        <dbReference type="Proteomes" id="UP001202281"/>
    </source>
</evidence>
<evidence type="ECO:0000256" key="4">
    <source>
        <dbReference type="ARBA" id="ARBA00022553"/>
    </source>
</evidence>
<dbReference type="InterPro" id="IPR003594">
    <property type="entry name" value="HATPase_dom"/>
</dbReference>
<dbReference type="InterPro" id="IPR004358">
    <property type="entry name" value="Sig_transdc_His_kin-like_C"/>
</dbReference>
<feature type="transmembrane region" description="Helical" evidence="8">
    <location>
        <begin position="47"/>
        <end position="67"/>
    </location>
</feature>
<comment type="catalytic activity">
    <reaction evidence="1">
        <text>ATP + protein L-histidine = ADP + protein N-phospho-L-histidine.</text>
        <dbReference type="EC" id="2.7.13.3"/>
    </reaction>
</comment>
<dbReference type="PROSITE" id="PS50885">
    <property type="entry name" value="HAMP"/>
    <property type="match status" value="1"/>
</dbReference>
<feature type="domain" description="HAMP" evidence="10">
    <location>
        <begin position="91"/>
        <end position="148"/>
    </location>
</feature>
<evidence type="ECO:0000256" key="8">
    <source>
        <dbReference type="SAM" id="Phobius"/>
    </source>
</evidence>
<dbReference type="PANTHER" id="PTHR43711">
    <property type="entry name" value="TWO-COMPONENT HISTIDINE KINASE"/>
    <property type="match status" value="1"/>
</dbReference>
<proteinExistence type="predicted"/>
<dbReference type="PROSITE" id="PS50109">
    <property type="entry name" value="HIS_KIN"/>
    <property type="match status" value="1"/>
</dbReference>
<evidence type="ECO:0000256" key="7">
    <source>
        <dbReference type="ARBA" id="ARBA00023012"/>
    </source>
</evidence>
<dbReference type="Gene3D" id="1.10.287.130">
    <property type="match status" value="1"/>
</dbReference>
<dbReference type="InterPro" id="IPR036890">
    <property type="entry name" value="HATPase_C_sf"/>
</dbReference>
<dbReference type="EC" id="2.7.13.3" evidence="3"/>
<evidence type="ECO:0000259" key="10">
    <source>
        <dbReference type="PROSITE" id="PS50885"/>
    </source>
</evidence>
<dbReference type="CDD" id="cd06225">
    <property type="entry name" value="HAMP"/>
    <property type="match status" value="1"/>
</dbReference>
<feature type="domain" description="Histidine kinase" evidence="9">
    <location>
        <begin position="156"/>
        <end position="370"/>
    </location>
</feature>
<dbReference type="CDD" id="cd00082">
    <property type="entry name" value="HisKA"/>
    <property type="match status" value="1"/>
</dbReference>
<evidence type="ECO:0000256" key="5">
    <source>
        <dbReference type="ARBA" id="ARBA00022679"/>
    </source>
</evidence>
<dbReference type="Gene3D" id="3.30.565.10">
    <property type="entry name" value="Histidine kinase-like ATPase, C-terminal domain"/>
    <property type="match status" value="1"/>
</dbReference>
<keyword evidence="7" id="KW-0902">Two-component regulatory system</keyword>
<dbReference type="RefSeq" id="WP_243918098.1">
    <property type="nucleotide sequence ID" value="NZ_JALHLG010000005.1"/>
</dbReference>
<reference evidence="11 12" key="1">
    <citation type="submission" date="2022-04" db="EMBL/GenBank/DDBJ databases">
        <title>Identification of a novel bacterium isolated from mangrove sediments.</title>
        <authorList>
            <person name="Pan X."/>
        </authorList>
    </citation>
    <scope>NUCLEOTIDE SEQUENCE [LARGE SCALE GENOMIC DNA]</scope>
    <source>
        <strain evidence="11 12">B2638</strain>
    </source>
</reference>
<feature type="transmembrane region" description="Helical" evidence="8">
    <location>
        <begin position="73"/>
        <end position="91"/>
    </location>
</feature>
<keyword evidence="6 11" id="KW-0418">Kinase</keyword>
<evidence type="ECO:0000256" key="2">
    <source>
        <dbReference type="ARBA" id="ARBA00004370"/>
    </source>
</evidence>
<dbReference type="Pfam" id="PF00512">
    <property type="entry name" value="HisKA"/>
    <property type="match status" value="1"/>
</dbReference>
<dbReference type="Proteomes" id="UP001202281">
    <property type="component" value="Unassembled WGS sequence"/>
</dbReference>
<gene>
    <name evidence="11" type="ORF">MTR66_03860</name>
</gene>
<dbReference type="SMART" id="SM00388">
    <property type="entry name" value="HisKA"/>
    <property type="match status" value="1"/>
</dbReference>